<organism evidence="1 2">
    <name type="scientific">Pseudomonas soli</name>
    <dbReference type="NCBI Taxonomy" id="1306993"/>
    <lineage>
        <taxon>Bacteria</taxon>
        <taxon>Pseudomonadati</taxon>
        <taxon>Pseudomonadota</taxon>
        <taxon>Gammaproteobacteria</taxon>
        <taxon>Pseudomonadales</taxon>
        <taxon>Pseudomonadaceae</taxon>
        <taxon>Pseudomonas</taxon>
    </lineage>
</organism>
<dbReference type="EMBL" id="FOEQ01000009">
    <property type="protein sequence ID" value="SER55210.1"/>
    <property type="molecule type" value="Genomic_DNA"/>
</dbReference>
<dbReference type="AlphaFoldDB" id="A0A1H9Q445"/>
<gene>
    <name evidence="1" type="ORF">SAMN05216230_10995</name>
</gene>
<name>A0A1H9Q445_9PSED</name>
<protein>
    <submittedName>
        <fullName evidence="1">Uncharacterized protein</fullName>
    </submittedName>
</protein>
<evidence type="ECO:0000313" key="2">
    <source>
        <dbReference type="Proteomes" id="UP000199221"/>
    </source>
</evidence>
<proteinExistence type="predicted"/>
<dbReference type="Proteomes" id="UP000199221">
    <property type="component" value="Unassembled WGS sequence"/>
</dbReference>
<sequence length="51" mass="5835">MQQLIAVLKQKQIQEVAIEVLPGAESFWQKVFTGFPANPNYDETKFTYALC</sequence>
<evidence type="ECO:0000313" key="1">
    <source>
        <dbReference type="EMBL" id="SER55210.1"/>
    </source>
</evidence>
<accession>A0A1H9Q445</accession>
<reference evidence="1 2" key="1">
    <citation type="submission" date="2016-10" db="EMBL/GenBank/DDBJ databases">
        <authorList>
            <person name="de Groot N.N."/>
        </authorList>
    </citation>
    <scope>NUCLEOTIDE SEQUENCE [LARGE SCALE GENOMIC DNA]</scope>
    <source>
        <strain evidence="1 2">LMG 27941</strain>
    </source>
</reference>